<dbReference type="HOGENOM" id="CLU_3346460_0_0_11"/>
<dbReference type="Proteomes" id="UP000003779">
    <property type="component" value="Chromosome"/>
</dbReference>
<reference evidence="1 2" key="1">
    <citation type="journal article" date="2012" name="J. Bacteriol.">
        <title>Whole-Genome Sequence of Nocardiopsis alba Strain ATCC BAA-2165, Associated with Honeybees.</title>
        <authorList>
            <person name="Qiao J."/>
            <person name="Chen L."/>
            <person name="Li Y."/>
            <person name="Wang J."/>
            <person name="Zhang W."/>
            <person name="Chen S."/>
        </authorList>
    </citation>
    <scope>NUCLEOTIDE SEQUENCE [LARGE SCALE GENOMIC DNA]</scope>
    <source>
        <strain evidence="2">ATCC BAA-2165 / BE74</strain>
    </source>
</reference>
<evidence type="ECO:0000313" key="1">
    <source>
        <dbReference type="EMBL" id="AFR05871.1"/>
    </source>
</evidence>
<dbReference type="STRING" id="1205910.B005_3688"/>
<name>J7KZB8_NOCAA</name>
<proteinExistence type="predicted"/>
<gene>
    <name evidence="1" type="ordered locus">B005_3688</name>
</gene>
<organism evidence="1 2">
    <name type="scientific">Nocardiopsis alba (strain ATCC BAA-2165 / BE74)</name>
    <dbReference type="NCBI Taxonomy" id="1205910"/>
    <lineage>
        <taxon>Bacteria</taxon>
        <taxon>Bacillati</taxon>
        <taxon>Actinomycetota</taxon>
        <taxon>Actinomycetes</taxon>
        <taxon>Streptosporangiales</taxon>
        <taxon>Nocardiopsidaceae</taxon>
        <taxon>Nocardiopsis</taxon>
    </lineage>
</organism>
<accession>J7KZB8</accession>
<protein>
    <submittedName>
        <fullName evidence="1">Uncharacterized protein</fullName>
    </submittedName>
</protein>
<evidence type="ECO:0000313" key="2">
    <source>
        <dbReference type="Proteomes" id="UP000003779"/>
    </source>
</evidence>
<reference evidence="2" key="2">
    <citation type="submission" date="2012-08" db="EMBL/GenBank/DDBJ databases">
        <title>Whole-genome sequence of Nocardiopsis alba strain ATCC BAA-2165 associated with honeybees.</title>
        <authorList>
            <person name="Qiao J."/>
            <person name="Chen L."/>
            <person name="Li Y."/>
            <person name="Wang J."/>
            <person name="Zhang W."/>
            <person name="Chen S."/>
        </authorList>
    </citation>
    <scope>NUCLEOTIDE SEQUENCE [LARGE SCALE GENOMIC DNA]</scope>
    <source>
        <strain evidence="2">ATCC BAA-2165 / BE74</strain>
    </source>
</reference>
<dbReference type="KEGG" id="nal:B005_3688"/>
<dbReference type="AlphaFoldDB" id="J7KZB8"/>
<sequence length="37" mass="4357">MENMVTTPRVLRDFVDRTYHVALEGSPLHGRREREST</sequence>
<dbReference type="EMBL" id="CP003788">
    <property type="protein sequence ID" value="AFR05871.1"/>
    <property type="molecule type" value="Genomic_DNA"/>
</dbReference>